<dbReference type="EMBL" id="AJWY01001160">
    <property type="protein sequence ID" value="EKC80163.1"/>
    <property type="molecule type" value="Genomic_DNA"/>
</dbReference>
<dbReference type="AlphaFoldDB" id="K1UDH0"/>
<organism evidence="1">
    <name type="scientific">human gut metagenome</name>
    <dbReference type="NCBI Taxonomy" id="408170"/>
    <lineage>
        <taxon>unclassified sequences</taxon>
        <taxon>metagenomes</taxon>
        <taxon>organismal metagenomes</taxon>
    </lineage>
</organism>
<evidence type="ECO:0000313" key="1">
    <source>
        <dbReference type="EMBL" id="EKC80163.1"/>
    </source>
</evidence>
<sequence>MAQAFNAGNVPVKARKGQIGKYK</sequence>
<protein>
    <submittedName>
        <fullName evidence="1">Uncharacterized protein</fullName>
    </submittedName>
</protein>
<name>K1UDH0_9ZZZZ</name>
<gene>
    <name evidence="1" type="ORF">LEA_01674</name>
</gene>
<proteinExistence type="predicted"/>
<comment type="caution">
    <text evidence="1">The sequence shown here is derived from an EMBL/GenBank/DDBJ whole genome shotgun (WGS) entry which is preliminary data.</text>
</comment>
<reference evidence="1" key="1">
    <citation type="journal article" date="2013" name="Environ. Microbiol.">
        <title>Microbiota from the distal guts of lean and obese adolescents exhibit partial functional redundancy besides clear differences in community structure.</title>
        <authorList>
            <person name="Ferrer M."/>
            <person name="Ruiz A."/>
            <person name="Lanza F."/>
            <person name="Haange S.B."/>
            <person name="Oberbach A."/>
            <person name="Till H."/>
            <person name="Bargiela R."/>
            <person name="Campoy C."/>
            <person name="Segura M.T."/>
            <person name="Richter M."/>
            <person name="von Bergen M."/>
            <person name="Seifert J."/>
            <person name="Suarez A."/>
        </authorList>
    </citation>
    <scope>NUCLEOTIDE SEQUENCE</scope>
</reference>
<feature type="non-terminal residue" evidence="1">
    <location>
        <position position="23"/>
    </location>
</feature>
<accession>K1UDH0</accession>